<dbReference type="OrthoDB" id="4198114at2"/>
<dbReference type="GO" id="GO:0031419">
    <property type="term" value="F:cobalamin binding"/>
    <property type="evidence" value="ECO:0007669"/>
    <property type="project" value="UniProtKB-KW"/>
</dbReference>
<feature type="domain" description="Methylmalonyl-CoA mutase alpha/beta chain catalytic" evidence="2">
    <location>
        <begin position="14"/>
        <end position="157"/>
    </location>
</feature>
<proteinExistence type="predicted"/>
<gene>
    <name evidence="3" type="ORF">DVZ84_35090</name>
</gene>
<dbReference type="SUPFAM" id="SSF51703">
    <property type="entry name" value="Cobalamin (vitamin B12)-dependent enzymes"/>
    <property type="match status" value="2"/>
</dbReference>
<accession>A0A369V1R6</accession>
<dbReference type="InterPro" id="IPR006099">
    <property type="entry name" value="MeMalonylCoA_mutase_a/b_cat"/>
</dbReference>
<dbReference type="Gene3D" id="3.20.20.240">
    <property type="entry name" value="Methylmalonyl-CoA mutase"/>
    <property type="match status" value="2"/>
</dbReference>
<evidence type="ECO:0000259" key="2">
    <source>
        <dbReference type="Pfam" id="PF01642"/>
    </source>
</evidence>
<comment type="caution">
    <text evidence="3">The sequence shown here is derived from an EMBL/GenBank/DDBJ whole genome shotgun (WGS) entry which is preliminary data.</text>
</comment>
<feature type="domain" description="Methylmalonyl-CoA mutase alpha/beta chain catalytic" evidence="2">
    <location>
        <begin position="170"/>
        <end position="234"/>
    </location>
</feature>
<dbReference type="PANTHER" id="PTHR48101">
    <property type="entry name" value="METHYLMALONYL-COA MUTASE, MITOCHONDRIAL-RELATED"/>
    <property type="match status" value="1"/>
</dbReference>
<dbReference type="GO" id="GO:0004494">
    <property type="term" value="F:methylmalonyl-CoA mutase activity"/>
    <property type="evidence" value="ECO:0007669"/>
    <property type="project" value="UniProtKB-EC"/>
</dbReference>
<organism evidence="3 4">
    <name type="scientific">Streptomyces parvulus</name>
    <dbReference type="NCBI Taxonomy" id="146923"/>
    <lineage>
        <taxon>Bacteria</taxon>
        <taxon>Bacillati</taxon>
        <taxon>Actinomycetota</taxon>
        <taxon>Actinomycetes</taxon>
        <taxon>Kitasatosporales</taxon>
        <taxon>Streptomycetaceae</taxon>
        <taxon>Streptomyces</taxon>
    </lineage>
</organism>
<reference evidence="3 4" key="1">
    <citation type="submission" date="2018-07" db="EMBL/GenBank/DDBJ databases">
        <title>Genome guided investigation of antibiotics producing actinomycetales strain isolated from a Macau mangrove ecosystem.</title>
        <authorList>
            <person name="Hu D."/>
        </authorList>
    </citation>
    <scope>NUCLEOTIDE SEQUENCE [LARGE SCALE GENOMIC DNA]</scope>
    <source>
        <strain evidence="3 4">2297</strain>
    </source>
</reference>
<dbReference type="EMBL" id="QQBH01000041">
    <property type="protein sequence ID" value="RDD84489.1"/>
    <property type="molecule type" value="Genomic_DNA"/>
</dbReference>
<evidence type="ECO:0000313" key="3">
    <source>
        <dbReference type="EMBL" id="RDD84489.1"/>
    </source>
</evidence>
<evidence type="ECO:0000256" key="1">
    <source>
        <dbReference type="ARBA" id="ARBA00011870"/>
    </source>
</evidence>
<dbReference type="AlphaFoldDB" id="A0A369V1R6"/>
<comment type="subunit">
    <text evidence="1">Heterodimer of an alpha and a beta chain.</text>
</comment>
<sequence>MVAVTGVATTVVVCNGRLRELLACGGRELPVAFDLPTRLGRDSDSPLAAGHVGRTGVAIDSLDDMRVLFTGIPLHRVSPAMAGGAPAAVMLLLYHLVAEEHGVPGHRLSGTVLSAFKEYAVGRTHIFPPRPTRRLAADLLAYCRAEVPRWRTVPAAAHAVGALVGGGPAAELRQRERIAKLRAWRCQDRVTAALARLAADAAGRGGNILYPMKSALAAGATVGEVCGVLRTEWGAHPAPPSEGPG</sequence>
<protein>
    <recommendedName>
        <fullName evidence="2">Methylmalonyl-CoA mutase alpha/beta chain catalytic domain-containing protein</fullName>
    </recommendedName>
</protein>
<evidence type="ECO:0000313" key="4">
    <source>
        <dbReference type="Proteomes" id="UP000253742"/>
    </source>
</evidence>
<dbReference type="Pfam" id="PF01642">
    <property type="entry name" value="MM_CoA_mutase"/>
    <property type="match status" value="2"/>
</dbReference>
<name>A0A369V1R6_9ACTN</name>
<dbReference type="InterPro" id="IPR016176">
    <property type="entry name" value="Cbl-dep_enz_cat"/>
</dbReference>
<dbReference type="Proteomes" id="UP000253742">
    <property type="component" value="Unassembled WGS sequence"/>
</dbReference>
<dbReference type="PANTHER" id="PTHR48101:SF1">
    <property type="entry name" value="METHYLMALONYL-COA MUTASE, LARGE SUBUNIT"/>
    <property type="match status" value="1"/>
</dbReference>